<evidence type="ECO:0000259" key="4">
    <source>
        <dbReference type="Pfam" id="PF19290"/>
    </source>
</evidence>
<evidence type="ECO:0000256" key="1">
    <source>
        <dbReference type="ARBA" id="ARBA00005836"/>
    </source>
</evidence>
<proteinExistence type="inferred from homology"/>
<dbReference type="InterPro" id="IPR036059">
    <property type="entry name" value="TldD/PmbA_sf"/>
</dbReference>
<sequence>MERREFYQKLFERAKEAGFSACEVYYAAGSSFSATVFGGEITDYSAADARGLGFRGLIDGKMGYASSQALDDEAIELLVEGARENAALIECADEQFLFAGAKHYAEVDNFNPEVDTVSVAEKLELCRSLETLAARADARLRPEAESTVFSESDNVEIVNTLGLDVHHHFNLIGGAVQPVANENGRASSGYALFYGNDPAKIDAEKTALEAAKEAVDGLSAESVPSGAYRVLLRNDVAAQMLGTFAGVFSADLAQKGLSLLRGREGERVAAECVTIIDDPHLPGQPSSTPFDGEGVPTFRKEIVSAGVLKTLLHNLKTAKKQGVSTTANAVRAGYSSPVGVAPANLFIQPSNLGFDDMLDVLGDGLLITDLQGWHAGADVVSGDFSLPARGYRIEGGRITGSVNQITLAGNFFSLLKDIEAVGGDLKFPVPSAVAFGSPSLLLPALSVAGK</sequence>
<name>A0A9D0ZPF9_9FIRM</name>
<dbReference type="Pfam" id="PF19290">
    <property type="entry name" value="PmbA_TldD_2nd"/>
    <property type="match status" value="1"/>
</dbReference>
<feature type="domain" description="Metalloprotease TldD/E central" evidence="4">
    <location>
        <begin position="114"/>
        <end position="217"/>
    </location>
</feature>
<dbReference type="Pfam" id="PF01523">
    <property type="entry name" value="PmbA_TldD_1st"/>
    <property type="match status" value="1"/>
</dbReference>
<feature type="domain" description="Metalloprotease TldD/E N-terminal" evidence="2">
    <location>
        <begin position="22"/>
        <end position="86"/>
    </location>
</feature>
<dbReference type="Proteomes" id="UP000824260">
    <property type="component" value="Unassembled WGS sequence"/>
</dbReference>
<comment type="caution">
    <text evidence="5">The sequence shown here is derived from an EMBL/GenBank/DDBJ whole genome shotgun (WGS) entry which is preliminary data.</text>
</comment>
<dbReference type="InterPro" id="IPR047657">
    <property type="entry name" value="PmbA"/>
</dbReference>
<dbReference type="InterPro" id="IPR035068">
    <property type="entry name" value="TldD/PmbA_N"/>
</dbReference>
<accession>A0A9D0ZPF9</accession>
<dbReference type="Gene3D" id="3.30.2290.10">
    <property type="entry name" value="PmbA/TldD superfamily"/>
    <property type="match status" value="1"/>
</dbReference>
<dbReference type="GO" id="GO:0005829">
    <property type="term" value="C:cytosol"/>
    <property type="evidence" value="ECO:0007669"/>
    <property type="project" value="TreeGrafter"/>
</dbReference>
<protein>
    <submittedName>
        <fullName evidence="5">TldD/PmbA family protein</fullName>
    </submittedName>
</protein>
<comment type="similarity">
    <text evidence="1">Belongs to the peptidase U62 family.</text>
</comment>
<evidence type="ECO:0000313" key="5">
    <source>
        <dbReference type="EMBL" id="HIQ83942.1"/>
    </source>
</evidence>
<feature type="domain" description="Metalloprotease TldD/E C-terminal" evidence="3">
    <location>
        <begin position="225"/>
        <end position="449"/>
    </location>
</feature>
<dbReference type="GO" id="GO:0006508">
    <property type="term" value="P:proteolysis"/>
    <property type="evidence" value="ECO:0007669"/>
    <property type="project" value="InterPro"/>
</dbReference>
<dbReference type="GO" id="GO:0008237">
    <property type="term" value="F:metallopeptidase activity"/>
    <property type="evidence" value="ECO:0007669"/>
    <property type="project" value="InterPro"/>
</dbReference>
<dbReference type="InterPro" id="IPR045569">
    <property type="entry name" value="Metalloprtase-TldD/E_C"/>
</dbReference>
<dbReference type="EMBL" id="DVFZ01000119">
    <property type="protein sequence ID" value="HIQ83942.1"/>
    <property type="molecule type" value="Genomic_DNA"/>
</dbReference>
<gene>
    <name evidence="5" type="ORF">IAA52_12690</name>
</gene>
<dbReference type="PANTHER" id="PTHR43421:SF1">
    <property type="entry name" value="METALLOPROTEASE PMBA"/>
    <property type="match status" value="1"/>
</dbReference>
<reference evidence="5" key="1">
    <citation type="submission" date="2020-10" db="EMBL/GenBank/DDBJ databases">
        <authorList>
            <person name="Gilroy R."/>
        </authorList>
    </citation>
    <scope>NUCLEOTIDE SEQUENCE</scope>
    <source>
        <strain evidence="5">ChiSjej6B24-2974</strain>
    </source>
</reference>
<evidence type="ECO:0000259" key="2">
    <source>
        <dbReference type="Pfam" id="PF01523"/>
    </source>
</evidence>
<dbReference type="SUPFAM" id="SSF111283">
    <property type="entry name" value="Putative modulator of DNA gyrase, PmbA/TldD"/>
    <property type="match status" value="1"/>
</dbReference>
<dbReference type="AlphaFoldDB" id="A0A9D0ZPF9"/>
<evidence type="ECO:0000259" key="3">
    <source>
        <dbReference type="Pfam" id="PF19289"/>
    </source>
</evidence>
<dbReference type="InterPro" id="IPR045570">
    <property type="entry name" value="Metalloprtase-TldD/E_cen_dom"/>
</dbReference>
<dbReference type="Pfam" id="PF19289">
    <property type="entry name" value="PmbA_TldD_3rd"/>
    <property type="match status" value="1"/>
</dbReference>
<organism evidence="5 6">
    <name type="scientific">Candidatus Pullichristensenella stercorigallinarum</name>
    <dbReference type="NCBI Taxonomy" id="2840909"/>
    <lineage>
        <taxon>Bacteria</taxon>
        <taxon>Bacillati</taxon>
        <taxon>Bacillota</taxon>
        <taxon>Clostridia</taxon>
        <taxon>Candidatus Pullichristensenella</taxon>
    </lineage>
</organism>
<reference evidence="5" key="2">
    <citation type="journal article" date="2021" name="PeerJ">
        <title>Extensive microbial diversity within the chicken gut microbiome revealed by metagenomics and culture.</title>
        <authorList>
            <person name="Gilroy R."/>
            <person name="Ravi A."/>
            <person name="Getino M."/>
            <person name="Pursley I."/>
            <person name="Horton D.L."/>
            <person name="Alikhan N.F."/>
            <person name="Baker D."/>
            <person name="Gharbi K."/>
            <person name="Hall N."/>
            <person name="Watson M."/>
            <person name="Adriaenssens E.M."/>
            <person name="Foster-Nyarko E."/>
            <person name="Jarju S."/>
            <person name="Secka A."/>
            <person name="Antonio M."/>
            <person name="Oren A."/>
            <person name="Chaudhuri R.R."/>
            <person name="La Ragione R."/>
            <person name="Hildebrand F."/>
            <person name="Pallen M.J."/>
        </authorList>
    </citation>
    <scope>NUCLEOTIDE SEQUENCE</scope>
    <source>
        <strain evidence="5">ChiSjej6B24-2974</strain>
    </source>
</reference>
<dbReference type="InterPro" id="IPR002510">
    <property type="entry name" value="Metalloprtase-TldD/E_N"/>
</dbReference>
<evidence type="ECO:0000313" key="6">
    <source>
        <dbReference type="Proteomes" id="UP000824260"/>
    </source>
</evidence>
<dbReference type="PANTHER" id="PTHR43421">
    <property type="entry name" value="METALLOPROTEASE PMBA"/>
    <property type="match status" value="1"/>
</dbReference>